<dbReference type="EMBL" id="CAJJDN010000007">
    <property type="protein sequence ID" value="CAD8053088.1"/>
    <property type="molecule type" value="Genomic_DNA"/>
</dbReference>
<gene>
    <name evidence="1" type="ORF">PSON_ATCC_30995.1.T0070161</name>
</gene>
<comment type="caution">
    <text evidence="1">The sequence shown here is derived from an EMBL/GenBank/DDBJ whole genome shotgun (WGS) entry which is preliminary data.</text>
</comment>
<name>A0A8S1KD92_9CILI</name>
<accession>A0A8S1KD92</accession>
<sequence>MEYEINQKLPLSANLQKQSDSQHQTIDSMQSITQEYQKIMEKFQQEIFQVKQIKKEKNEKRSEKLKNIPTFTNLLQRTQLDR</sequence>
<dbReference type="AlphaFoldDB" id="A0A8S1KD92"/>
<evidence type="ECO:0000313" key="1">
    <source>
        <dbReference type="EMBL" id="CAD8053088.1"/>
    </source>
</evidence>
<dbReference type="Proteomes" id="UP000692954">
    <property type="component" value="Unassembled WGS sequence"/>
</dbReference>
<evidence type="ECO:0000313" key="2">
    <source>
        <dbReference type="Proteomes" id="UP000692954"/>
    </source>
</evidence>
<reference evidence="1" key="1">
    <citation type="submission" date="2021-01" db="EMBL/GenBank/DDBJ databases">
        <authorList>
            <consortium name="Genoscope - CEA"/>
            <person name="William W."/>
        </authorList>
    </citation>
    <scope>NUCLEOTIDE SEQUENCE</scope>
</reference>
<proteinExistence type="predicted"/>
<dbReference type="OrthoDB" id="308649at2759"/>
<keyword evidence="2" id="KW-1185">Reference proteome</keyword>
<organism evidence="1 2">
    <name type="scientific">Paramecium sonneborni</name>
    <dbReference type="NCBI Taxonomy" id="65129"/>
    <lineage>
        <taxon>Eukaryota</taxon>
        <taxon>Sar</taxon>
        <taxon>Alveolata</taxon>
        <taxon>Ciliophora</taxon>
        <taxon>Intramacronucleata</taxon>
        <taxon>Oligohymenophorea</taxon>
        <taxon>Peniculida</taxon>
        <taxon>Parameciidae</taxon>
        <taxon>Paramecium</taxon>
    </lineage>
</organism>
<protein>
    <submittedName>
        <fullName evidence="1">Uncharacterized protein</fullName>
    </submittedName>
</protein>